<evidence type="ECO:0000256" key="4">
    <source>
        <dbReference type="SAM" id="Coils"/>
    </source>
</evidence>
<feature type="region of interest" description="Disordered" evidence="5">
    <location>
        <begin position="2919"/>
        <end position="2948"/>
    </location>
</feature>
<feature type="compositionally biased region" description="Basic and acidic residues" evidence="5">
    <location>
        <begin position="932"/>
        <end position="949"/>
    </location>
</feature>
<dbReference type="SMART" id="SM00233">
    <property type="entry name" value="PH"/>
    <property type="match status" value="1"/>
</dbReference>
<dbReference type="InterPro" id="IPR011993">
    <property type="entry name" value="PH-like_dom_sf"/>
</dbReference>
<evidence type="ECO:0000256" key="1">
    <source>
        <dbReference type="ARBA" id="ARBA00006545"/>
    </source>
</evidence>
<dbReference type="Pfam" id="PF25036">
    <property type="entry name" value="VPS13_VAB"/>
    <property type="match status" value="1"/>
</dbReference>
<evidence type="ECO:0000313" key="7">
    <source>
        <dbReference type="EMBL" id="KRX05074.1"/>
    </source>
</evidence>
<comment type="caution">
    <text evidence="7">The sequence shown here is derived from an EMBL/GenBank/DDBJ whole genome shotgun (WGS) entry which is preliminary data.</text>
</comment>
<dbReference type="OrthoDB" id="272810at2759"/>
<keyword evidence="3" id="KW-0445">Lipid transport</keyword>
<evidence type="ECO:0000256" key="5">
    <source>
        <dbReference type="SAM" id="MobiDB-lite"/>
    </source>
</evidence>
<keyword evidence="4" id="KW-0175">Coiled coil</keyword>
<evidence type="ECO:0000313" key="8">
    <source>
        <dbReference type="Proteomes" id="UP000054937"/>
    </source>
</evidence>
<dbReference type="PANTHER" id="PTHR16166">
    <property type="entry name" value="VACUOLAR PROTEIN SORTING-ASSOCIATED PROTEIN VPS13"/>
    <property type="match status" value="1"/>
</dbReference>
<gene>
    <name evidence="7" type="ORF">PPERSA_06708</name>
</gene>
<proteinExistence type="inferred from homology"/>
<dbReference type="OMA" id="SGWRPIR"/>
<feature type="coiled-coil region" evidence="4">
    <location>
        <begin position="102"/>
        <end position="141"/>
    </location>
</feature>
<dbReference type="InterPro" id="IPR001849">
    <property type="entry name" value="PH_domain"/>
</dbReference>
<sequence>MFENILEKVLLKAAGQYIDGVDSKNLKVGIWGGDVTVKNVSLKEGIIDMLDLPVSLRFSHIGELKLKVPWKNLSSAPVEVFLDGVYLIISPKHQKDWNFKDYRGLQEKLQNLNEFAEECLKKFKETQKQQQKNKKDSEKDQGYVEKLTMRIIDNLQITVKSIHVRYEDTLSSQPNSWGLTLDQLDIFTTDKYGKKIYVDRTIKENQHEPMRKSLKLSNLGAYWNSKEQNMLSLKDQSVKLDVMEGMIKRGNSKDTRVKCEYLFSISSEAKLVQSPAGKAEKFPDIPEIQMQIDLNSIDFTLEQQQLQQIIKMAEFFTKYQKQLTNHKRSNKQLSKETIQKYQKKYMEQFKQIQLSPSKTVDDMDPSERETFEAIVTSLEYEDLYECTKQVMIQIAKEQKINELEKNKQKKQQGFFGGFFGGSKKQTEESLVTDDEVEQIDKFFEDNFAGEGLVVTNYKRPEDFVWFRLRFKLAGGFIRLNKPNEITNEIEAISFNYATLGGEVQMRDDNMEVEINLQTLSLDNITENMSTRNQQIQHFLLPNQTVQNQDLIKVKFEKKPMEARHIDQKVSVDIKCIRIEYNPIFVQRATMFFDVKVEDEDLKNAAYDTAQDLKEKAAESSQQAIESQSILWLDVHLESPIIALPFKPDGSLQNEAWILNLGDLSVNTNPAILEKNIAQENKQKDMFDIKLSNIKMQYFPTLDYYNRLEMDPKFTLELEQGMQDKYNVINDFSINIGIVILKGEIPSLDTGKIQVNGLLPQLSLNLNQTIFKKLIKMGDIFAVQDEANIMDRDRRSSSIALEQAQTDKKQLVQNATKVGAIYVRGKLSHQWAKKSAVLSGRYLYLFASPKDSSPEEYHWVNNSEITQLDENEYGRPFSFKVKNKHAEICLSTDREKLTQAWMDEIEKIRSKPIVHKIDSNLSFNQSEISSQKSELKGEKEEKQQKEKKENPLQKNLCATFSINDVNLNLFEKDNYQPFLIFSTKSLGLNFDQYPVSFDMSLTLGGMYLQDFLYQHKDPSLKDFITSEESSGDKLDLISVQVSQKQKEHPEYQNVEMDIAVKLGNLIVNFKPDTLIKVLDFVKIENDKETVQLPDEALKYFDDQKSDITDTTAHTDSQLVKLKPVETIAMQAKVTLNQVKIVMVNRRTHLALGSFSIQNIDLTFKQYVDEMQLDGTLGNLQLIDKTNYPQTIFREEDYDKARDTELIGLLKKEGEQKSQSLLYISFRALNEGSQKVGKDNVHTFLKVKLSQIHINYMMQPIMRFLDYALVQLLGPLTTPELFMENTSSLNEKKQKEIEAKKEESQNPFIALKQLGKGKVRKELQNPKGMDMNVVIESPLIHVKPSPDSQDYLQIALGNIKITNERIKDDSRIVKSEGTGIQETYSDVFNINLQDMAFTLVKNGIEHEMSKLFHFNIKINMPTLVNEYFYVFGNNLVIDRTMKIQCYLSPIILVLTNPDYGLVMKCLFHNISYDDGCERFMIHNYFENVEKQKEMEKNQVSKFQMIQQFKVEDQAKNEKDEEGKEELSEEENEEKKQKNFLNQPGSIDFQLDMENLSLFACEGKDAIPFARVTLNDLRVQFRKEASGEIYTNLYGFELDGSCFKKEEGNMYNEVGLLRRINIDKHHSEQQMKNITNLLHDIQESSIKGENFVGYSFPQFPSTLNNSAFNKDTPLQFVLEIKMSPNGDKDLKIKIKDFKILAETGPLLKLAGFANTDESVQTPPPFYKATPEEDEELKQQFANQQVISVKYQGELEKPHGDDENEFDISSQQEQNKPFFDLEAEQEKQKKKEEEEKLKEQNKQQEGKMSMNIFISDVIICALIPGSRQILAIKGDFDVGITFQPMSLSPQEIREQIKVKKAEFDQMLDQMKQDREIEEEQKVKEKKSKSKSKEDLKQLQDDLPKFKPETYFKNTNLTQNFDVKIQGLEIFICNKKDLQNKEFKYVKKREILQPLDIKVTMLTFNPPLGPNYDVFYQRQKIDVDVDKLMLKVSSKDGLLLNTSFQYLMADLNAQEEEKSEEQKEQEKKKKEEEAAAKEKQQQEGFDERLKMTAEQKQQLLDLQDDPSKLNEQAIKCTVGGLQIMIINDIGTIFTPVLDFNILDTEIVLANNSIQNKITISPIIFKANYYNPRVGQWEPVMEEVGFNIDMINNTIGTIKQHIIVEINDAYEQVQINFSTQFLAILLQMLNLVEQNTKNEKLEDFDIIHKRDQQVKTESVQSFMSEIDSKVSPYTIMNETGYPIEVQLDKEGSDVEKVRIKNNTSVNFEGDEDHDESQLFQKKKEKGLTKINATQKHNRVRVKLLNDYLNCDVIRDIDLDRIRSKRMTFNKQQKLQGSSEVKLDLSTNRKILYISSGAVFKNNTSVKCMIKFGQKQGGTVDGDGNLIKPGQTLPVPIDQIFQYYQLIFVDKNGSEYYSEPKKVMELKPGHKQDLILSKNKHIRLRVEKDAQNKFKTNIMIDPPFKFKNCFPKPLLFQILSSSKKTTITKEISTEDTYEEYDHAPNKKIYLKINLPGFFWSSEYELNEEKQLSFIPIKDHNNNSSQIQVCQHQAKNGTIEYYFYCTSYLVNETPYDLLIYTQHQKKKEKKPLIIGGQHEIMPEDDIEKNLVIFGKEQGEMLVITDKSMPNKFSKQVTIATPGNSEVEAYIKLNNREQLISLGVNVELKVSNQEPLLMTKEITVAPRYILINKTSKNILARQAGETGNNYARMRRDFRQPIFWSNHENPKEINLMFVNKDAKDEEISMLTPDDSTWDWSQNINVNNVGIVNFMCFSKDKKEKKFMRTDTREAGSFVFVVVEELPEDQIPFKIVNQSNQYDFILHNAGYEENKLSFQDQIDFCWYKPSDPRQLEITVVPKKEGYRQQKLKFSPDIINSVEKYKIKAEHGQDKKSYPDKFIKKTITIDGYTKIVSFEDSYKGEKFKKLKEKDTDVNKQQQDQISQADDDQMSDQRSATSRQSSLDIFSILQQINISFKGIGLSLIMNHQEPEKTKEILYLYMKNLELIKLQKEKSSIIQLRLQYINMDNNGEHIVQHPVILTPSAYKAHMDKTNPRQFINFYLEQNLTASQITLFDNIVFDMSPITVKIEEFFLNQVLEFVQAYNEISNSIRNDSQTEEKKKQNQKLHEHLQNKEYNWMTSEIPPYSSPTFIDQIVLTNIQINLTFQAKGRTGNQNSNLVLFETLFSAIGVVLANVDNTPLKLNGIKLNACFDTTQGIIQKLVKHYKSQAMTEALKVLGSLNIIGNPVGLFTNISSGVQDLIEKPMEGLVQGPLETGMGIMKGSASLLTKTISGAFNSISKITGTMSSGLYALSMDDDYIKEREKMRAKKPKHIADGVGQGLVSIVGGVGRGIAGVFLQPYLGAKNGGVLGFFKGTALGVVGLVTKPLGGIGEAIAQTAEGIQHTFSIFDDKPNIQRERAPRVFYGHDKFYKEFNDLDAEMSTFLQIYHKGEYASEYFYASFAFKMHAKDTQEHVLILVQKTIILFDKQEKKRAWVCKNSTISQVQNSENEIIFQLNTKNKHVKSNVIRMPVEKKELKNHIYEQIQELLNIYEEEKKIIGEDIFAAVTGGR</sequence>
<feature type="compositionally biased region" description="Basic and acidic residues" evidence="5">
    <location>
        <begin position="1869"/>
        <end position="1878"/>
    </location>
</feature>
<dbReference type="GO" id="GO:0045053">
    <property type="term" value="P:protein retention in Golgi apparatus"/>
    <property type="evidence" value="ECO:0007669"/>
    <property type="project" value="TreeGrafter"/>
</dbReference>
<organism evidence="7 8">
    <name type="scientific">Pseudocohnilembus persalinus</name>
    <name type="common">Ciliate</name>
    <dbReference type="NCBI Taxonomy" id="266149"/>
    <lineage>
        <taxon>Eukaryota</taxon>
        <taxon>Sar</taxon>
        <taxon>Alveolata</taxon>
        <taxon>Ciliophora</taxon>
        <taxon>Intramacronucleata</taxon>
        <taxon>Oligohymenophorea</taxon>
        <taxon>Scuticociliatia</taxon>
        <taxon>Philasterida</taxon>
        <taxon>Pseudocohnilembidae</taxon>
        <taxon>Pseudocohnilembus</taxon>
    </lineage>
</organism>
<reference evidence="7 8" key="1">
    <citation type="journal article" date="2015" name="Sci. Rep.">
        <title>Genome of the facultative scuticociliatosis pathogen Pseudocohnilembus persalinus provides insight into its virulence through horizontal gene transfer.</title>
        <authorList>
            <person name="Xiong J."/>
            <person name="Wang G."/>
            <person name="Cheng J."/>
            <person name="Tian M."/>
            <person name="Pan X."/>
            <person name="Warren A."/>
            <person name="Jiang C."/>
            <person name="Yuan D."/>
            <person name="Miao W."/>
        </authorList>
    </citation>
    <scope>NUCLEOTIDE SEQUENCE [LARGE SCALE GENOMIC DNA]</scope>
    <source>
        <strain evidence="7">36N120E</strain>
    </source>
</reference>
<dbReference type="InParanoid" id="A0A0V0QRX2"/>
<feature type="region of interest" description="Disordered" evidence="5">
    <location>
        <begin position="1510"/>
        <end position="1536"/>
    </location>
</feature>
<dbReference type="Pfam" id="PF25037">
    <property type="entry name" value="VPS13_C"/>
    <property type="match status" value="1"/>
</dbReference>
<dbReference type="Gene3D" id="2.30.29.30">
    <property type="entry name" value="Pleckstrin-homology domain (PH domain)/Phosphotyrosine-binding domain (PTB)"/>
    <property type="match status" value="1"/>
</dbReference>
<dbReference type="EMBL" id="LDAU01000110">
    <property type="protein sequence ID" value="KRX05074.1"/>
    <property type="molecule type" value="Genomic_DNA"/>
</dbReference>
<feature type="compositionally biased region" description="Basic and acidic residues" evidence="5">
    <location>
        <begin position="1510"/>
        <end position="1523"/>
    </location>
</feature>
<dbReference type="PANTHER" id="PTHR16166:SF93">
    <property type="entry name" value="INTERMEMBRANE LIPID TRANSFER PROTEIN VPS13"/>
    <property type="match status" value="1"/>
</dbReference>
<feature type="region of interest" description="Disordered" evidence="5">
    <location>
        <begin position="2010"/>
        <end position="2042"/>
    </location>
</feature>
<keyword evidence="8" id="KW-1185">Reference proteome</keyword>
<accession>A0A0V0QRX2</accession>
<name>A0A0V0QRX2_PSEPJ</name>
<protein>
    <recommendedName>
        <fullName evidence="6">PH domain-containing protein</fullName>
    </recommendedName>
</protein>
<evidence type="ECO:0000259" key="6">
    <source>
        <dbReference type="PROSITE" id="PS50003"/>
    </source>
</evidence>
<dbReference type="SUPFAM" id="SSF50729">
    <property type="entry name" value="PH domain-like"/>
    <property type="match status" value="1"/>
</dbReference>
<feature type="domain" description="PH" evidence="6">
    <location>
        <begin position="813"/>
        <end position="909"/>
    </location>
</feature>
<dbReference type="InterPro" id="IPR026854">
    <property type="entry name" value="VPS13_N"/>
</dbReference>
<comment type="similarity">
    <text evidence="1">Belongs to the VPS13 family.</text>
</comment>
<dbReference type="PROSITE" id="PS50003">
    <property type="entry name" value="PH_DOMAIN"/>
    <property type="match status" value="1"/>
</dbReference>
<keyword evidence="2" id="KW-0813">Transport</keyword>
<dbReference type="GO" id="GO:0006623">
    <property type="term" value="P:protein targeting to vacuole"/>
    <property type="evidence" value="ECO:0007669"/>
    <property type="project" value="TreeGrafter"/>
</dbReference>
<feature type="compositionally biased region" description="Basic and acidic residues" evidence="5">
    <location>
        <begin position="2015"/>
        <end position="2042"/>
    </location>
</feature>
<feature type="region of interest" description="Disordered" evidence="5">
    <location>
        <begin position="1781"/>
        <end position="1801"/>
    </location>
</feature>
<feature type="region of interest" description="Disordered" evidence="5">
    <location>
        <begin position="927"/>
        <end position="949"/>
    </location>
</feature>
<evidence type="ECO:0000256" key="2">
    <source>
        <dbReference type="ARBA" id="ARBA00022448"/>
    </source>
</evidence>
<evidence type="ECO:0000256" key="3">
    <source>
        <dbReference type="ARBA" id="ARBA00023055"/>
    </source>
</evidence>
<dbReference type="Pfam" id="PF12624">
    <property type="entry name" value="VPS13_N"/>
    <property type="match status" value="1"/>
</dbReference>
<dbReference type="GO" id="GO:0006869">
    <property type="term" value="P:lipid transport"/>
    <property type="evidence" value="ECO:0007669"/>
    <property type="project" value="UniProtKB-KW"/>
</dbReference>
<dbReference type="InterPro" id="IPR026847">
    <property type="entry name" value="VPS13"/>
</dbReference>
<dbReference type="InterPro" id="IPR009543">
    <property type="entry name" value="VPS13_VAB"/>
</dbReference>
<dbReference type="Proteomes" id="UP000054937">
    <property type="component" value="Unassembled WGS sequence"/>
</dbReference>
<feature type="region of interest" description="Disordered" evidence="5">
    <location>
        <begin position="1869"/>
        <end position="1894"/>
    </location>
</feature>
<dbReference type="InterPro" id="IPR056748">
    <property type="entry name" value="VPS13-like_C"/>
</dbReference>